<comment type="similarity">
    <text evidence="2">Belongs to the NrfD family.</text>
</comment>
<reference evidence="9" key="1">
    <citation type="submission" date="2017-11" db="EMBL/GenBank/DDBJ databases">
        <title>Phenotypic and genomic properties of facultatively anaerobic sulfur-reducing natronoarchaea from hypersaline soda lakes.</title>
        <authorList>
            <person name="Sorokin D.Y."/>
            <person name="Kublanov I.V."/>
            <person name="Roman P."/>
            <person name="Sinninghe Damste J.S."/>
            <person name="Golyshin P.N."/>
            <person name="Rojo D."/>
            <person name="Ciordia S."/>
            <person name="Mena M.D.C."/>
            <person name="Ferrer M."/>
            <person name="Messina E."/>
            <person name="Smedile F."/>
            <person name="La Spada G."/>
            <person name="La Cono V."/>
            <person name="Yakimov M.M."/>
        </authorList>
    </citation>
    <scope>NUCLEOTIDE SEQUENCE [LARGE SCALE GENOMIC DNA]</scope>
    <source>
        <strain evidence="9">AArc-Sl</strain>
    </source>
</reference>
<feature type="transmembrane region" description="Helical" evidence="7">
    <location>
        <begin position="213"/>
        <end position="235"/>
    </location>
</feature>
<proteinExistence type="inferred from homology"/>
<keyword evidence="5 7" id="KW-1133">Transmembrane helix</keyword>
<dbReference type="PANTHER" id="PTHR34856:SF2">
    <property type="entry name" value="PROTEIN NRFD"/>
    <property type="match status" value="1"/>
</dbReference>
<name>A0A343TMQ0_9EURY</name>
<dbReference type="InterPro" id="IPR005614">
    <property type="entry name" value="NrfD-like"/>
</dbReference>
<keyword evidence="4 7" id="KW-0812">Transmembrane</keyword>
<evidence type="ECO:0000256" key="5">
    <source>
        <dbReference type="ARBA" id="ARBA00022989"/>
    </source>
</evidence>
<feature type="transmembrane region" description="Helical" evidence="7">
    <location>
        <begin position="12"/>
        <end position="33"/>
    </location>
</feature>
<dbReference type="GO" id="GO:0005886">
    <property type="term" value="C:plasma membrane"/>
    <property type="evidence" value="ECO:0007669"/>
    <property type="project" value="UniProtKB-SubCell"/>
</dbReference>
<dbReference type="KEGG" id="hdf:AArcSl_2757"/>
<evidence type="ECO:0000256" key="6">
    <source>
        <dbReference type="ARBA" id="ARBA00023136"/>
    </source>
</evidence>
<evidence type="ECO:0000313" key="8">
    <source>
        <dbReference type="EMBL" id="AUX10372.1"/>
    </source>
</evidence>
<dbReference type="PANTHER" id="PTHR34856">
    <property type="entry name" value="PROTEIN NRFD"/>
    <property type="match status" value="1"/>
</dbReference>
<feature type="transmembrane region" description="Helical" evidence="7">
    <location>
        <begin position="255"/>
        <end position="279"/>
    </location>
</feature>
<evidence type="ECO:0000256" key="4">
    <source>
        <dbReference type="ARBA" id="ARBA00022692"/>
    </source>
</evidence>
<feature type="transmembrane region" description="Helical" evidence="7">
    <location>
        <begin position="143"/>
        <end position="165"/>
    </location>
</feature>
<dbReference type="Proteomes" id="UP000263012">
    <property type="component" value="Chromosome"/>
</dbReference>
<feature type="transmembrane region" description="Helical" evidence="7">
    <location>
        <begin position="300"/>
        <end position="323"/>
    </location>
</feature>
<keyword evidence="3" id="KW-1003">Cell membrane</keyword>
<keyword evidence="6 7" id="KW-0472">Membrane</keyword>
<dbReference type="GeneID" id="37879114"/>
<evidence type="ECO:0000256" key="3">
    <source>
        <dbReference type="ARBA" id="ARBA00022475"/>
    </source>
</evidence>
<dbReference type="RefSeq" id="WP_119820529.1">
    <property type="nucleotide sequence ID" value="NZ_CP025066.1"/>
</dbReference>
<keyword evidence="9" id="KW-1185">Reference proteome</keyword>
<dbReference type="AlphaFoldDB" id="A0A343TMQ0"/>
<dbReference type="OrthoDB" id="205603at2157"/>
<feature type="transmembrane region" description="Helical" evidence="7">
    <location>
        <begin position="53"/>
        <end position="74"/>
    </location>
</feature>
<protein>
    <submittedName>
        <fullName evidence="8">Polysulfide reductase NrfD</fullName>
    </submittedName>
</protein>
<accession>A0A343TMQ0</accession>
<organism evidence="8 9">
    <name type="scientific">Halalkaliarchaeum desulfuricum</name>
    <dbReference type="NCBI Taxonomy" id="2055893"/>
    <lineage>
        <taxon>Archaea</taxon>
        <taxon>Methanobacteriati</taxon>
        <taxon>Methanobacteriota</taxon>
        <taxon>Stenosarchaea group</taxon>
        <taxon>Halobacteria</taxon>
        <taxon>Halobacteriales</taxon>
        <taxon>Haloferacaceae</taxon>
        <taxon>Halalkaliarchaeum</taxon>
    </lineage>
</organism>
<evidence type="ECO:0000313" key="9">
    <source>
        <dbReference type="Proteomes" id="UP000263012"/>
    </source>
</evidence>
<gene>
    <name evidence="8" type="primary">nrfD3</name>
    <name evidence="8" type="ORF">AArcSl_2757</name>
</gene>
<comment type="subcellular location">
    <subcellularLocation>
        <location evidence="1">Cell membrane</location>
        <topology evidence="1">Multi-pass membrane protein</topology>
    </subcellularLocation>
</comment>
<dbReference type="InterPro" id="IPR052049">
    <property type="entry name" value="Electron_transfer_protein"/>
</dbReference>
<sequence length="324" mass="34944">MFESPGELWGTLIGTYLFLGGLAGGAYVTGAVADYLSYRNEQRSDAYRMTARWGMVISVLGIAVGGLGLLFHLGEPTNVAYFWLFTQMNSWMTIGVWIIAVFVLLAVIQALWLGFGKGTGFGLPFRRINRLADFTRPTTKERLALNAIGAIVGIVLIVYTALLISDVYPVVPLWHPVLLPLLFLASGLSMGICATIAVTAIKKGVHGTGVHEFSLADDVVILSEIAILAVFLYVLQAQGAIGVATFERLTETFAFEFWIGVVVIGLILPLVISGAVILANRMDGFSIGGTTEKAAYVTKFGFVIIGGWFLRMAVLFSAINVPII</sequence>
<dbReference type="Pfam" id="PF03916">
    <property type="entry name" value="NrfD"/>
    <property type="match status" value="1"/>
</dbReference>
<evidence type="ECO:0000256" key="2">
    <source>
        <dbReference type="ARBA" id="ARBA00008929"/>
    </source>
</evidence>
<dbReference type="Gene3D" id="1.20.1630.10">
    <property type="entry name" value="Formate dehydrogenase/DMSO reductase domain"/>
    <property type="match status" value="1"/>
</dbReference>
<dbReference type="EMBL" id="CP025066">
    <property type="protein sequence ID" value="AUX10372.1"/>
    <property type="molecule type" value="Genomic_DNA"/>
</dbReference>
<feature type="transmembrane region" description="Helical" evidence="7">
    <location>
        <begin position="177"/>
        <end position="201"/>
    </location>
</feature>
<evidence type="ECO:0000256" key="1">
    <source>
        <dbReference type="ARBA" id="ARBA00004651"/>
    </source>
</evidence>
<evidence type="ECO:0000256" key="7">
    <source>
        <dbReference type="SAM" id="Phobius"/>
    </source>
</evidence>
<feature type="transmembrane region" description="Helical" evidence="7">
    <location>
        <begin position="94"/>
        <end position="115"/>
    </location>
</feature>